<dbReference type="InterPro" id="IPR036728">
    <property type="entry name" value="PBP_GOBP_sf"/>
</dbReference>
<dbReference type="Gene3D" id="1.10.238.20">
    <property type="entry name" value="Pheromone/general odorant binding protein domain"/>
    <property type="match status" value="1"/>
</dbReference>
<accession>A0A7R9I4R5</accession>
<sequence length="113" mass="13069">MIQCLLACVYRRLGGMTLTGMAVREELRDSLLELYRDSEYKQSRVEAIIDHCGPQGEELRDRNCTETELYRDSEYKQSRVEAIIDHCGPQVALQPDVCCMAKKLFDCIKENVY</sequence>
<dbReference type="AlphaFoldDB" id="A0A7R9I4R5"/>
<organism evidence="1">
    <name type="scientific">Timema bartmani</name>
    <dbReference type="NCBI Taxonomy" id="61472"/>
    <lineage>
        <taxon>Eukaryota</taxon>
        <taxon>Metazoa</taxon>
        <taxon>Ecdysozoa</taxon>
        <taxon>Arthropoda</taxon>
        <taxon>Hexapoda</taxon>
        <taxon>Insecta</taxon>
        <taxon>Pterygota</taxon>
        <taxon>Neoptera</taxon>
        <taxon>Polyneoptera</taxon>
        <taxon>Phasmatodea</taxon>
        <taxon>Timematodea</taxon>
        <taxon>Timematoidea</taxon>
        <taxon>Timematidae</taxon>
        <taxon>Timema</taxon>
    </lineage>
</organism>
<reference evidence="1" key="1">
    <citation type="submission" date="2020-11" db="EMBL/GenBank/DDBJ databases">
        <authorList>
            <person name="Tran Van P."/>
        </authorList>
    </citation>
    <scope>NUCLEOTIDE SEQUENCE</scope>
</reference>
<proteinExistence type="predicted"/>
<name>A0A7R9I4R5_9NEOP</name>
<dbReference type="GO" id="GO:0005549">
    <property type="term" value="F:odorant binding"/>
    <property type="evidence" value="ECO:0007669"/>
    <property type="project" value="InterPro"/>
</dbReference>
<gene>
    <name evidence="1" type="ORF">TBIB3V08_LOCUS8839</name>
</gene>
<evidence type="ECO:0000313" key="1">
    <source>
        <dbReference type="EMBL" id="CAD7446510.1"/>
    </source>
</evidence>
<dbReference type="EMBL" id="OD568070">
    <property type="protein sequence ID" value="CAD7446510.1"/>
    <property type="molecule type" value="Genomic_DNA"/>
</dbReference>
<protein>
    <submittedName>
        <fullName evidence="1">Uncharacterized protein</fullName>
    </submittedName>
</protein>